<keyword evidence="1" id="KW-0812">Transmembrane</keyword>
<proteinExistence type="predicted"/>
<reference evidence="2" key="1">
    <citation type="submission" date="2014-11" db="EMBL/GenBank/DDBJ databases">
        <authorList>
            <person name="Amaro Gonzalez C."/>
        </authorList>
    </citation>
    <scope>NUCLEOTIDE SEQUENCE</scope>
</reference>
<dbReference type="EMBL" id="GBXM01024700">
    <property type="protein sequence ID" value="JAH83877.1"/>
    <property type="molecule type" value="Transcribed_RNA"/>
</dbReference>
<sequence>MCMNLLVYVMYMIMICDLSLFNAQHEHTTHM</sequence>
<organism evidence="2">
    <name type="scientific">Anguilla anguilla</name>
    <name type="common">European freshwater eel</name>
    <name type="synonym">Muraena anguilla</name>
    <dbReference type="NCBI Taxonomy" id="7936"/>
    <lineage>
        <taxon>Eukaryota</taxon>
        <taxon>Metazoa</taxon>
        <taxon>Chordata</taxon>
        <taxon>Craniata</taxon>
        <taxon>Vertebrata</taxon>
        <taxon>Euteleostomi</taxon>
        <taxon>Actinopterygii</taxon>
        <taxon>Neopterygii</taxon>
        <taxon>Teleostei</taxon>
        <taxon>Anguilliformes</taxon>
        <taxon>Anguillidae</taxon>
        <taxon>Anguilla</taxon>
    </lineage>
</organism>
<dbReference type="AlphaFoldDB" id="A0A0E9W0J2"/>
<protein>
    <submittedName>
        <fullName evidence="2">Uncharacterized protein</fullName>
    </submittedName>
</protein>
<reference evidence="2" key="2">
    <citation type="journal article" date="2015" name="Fish Shellfish Immunol.">
        <title>Early steps in the European eel (Anguilla anguilla)-Vibrio vulnificus interaction in the gills: Role of the RtxA13 toxin.</title>
        <authorList>
            <person name="Callol A."/>
            <person name="Pajuelo D."/>
            <person name="Ebbesson L."/>
            <person name="Teles M."/>
            <person name="MacKenzie S."/>
            <person name="Amaro C."/>
        </authorList>
    </citation>
    <scope>NUCLEOTIDE SEQUENCE</scope>
</reference>
<evidence type="ECO:0000256" key="1">
    <source>
        <dbReference type="SAM" id="Phobius"/>
    </source>
</evidence>
<evidence type="ECO:0000313" key="2">
    <source>
        <dbReference type="EMBL" id="JAH83877.1"/>
    </source>
</evidence>
<keyword evidence="1" id="KW-1133">Transmembrane helix</keyword>
<keyword evidence="1" id="KW-0472">Membrane</keyword>
<name>A0A0E9W0J2_ANGAN</name>
<feature type="transmembrane region" description="Helical" evidence="1">
    <location>
        <begin position="6"/>
        <end position="23"/>
    </location>
</feature>
<accession>A0A0E9W0J2</accession>